<protein>
    <recommendedName>
        <fullName evidence="3">C2H2-type domain-containing protein</fullName>
    </recommendedName>
</protein>
<dbReference type="Proteomes" id="UP000799772">
    <property type="component" value="Unassembled WGS sequence"/>
</dbReference>
<dbReference type="GO" id="GO:0008270">
    <property type="term" value="F:zinc ion binding"/>
    <property type="evidence" value="ECO:0007669"/>
    <property type="project" value="UniProtKB-KW"/>
</dbReference>
<keyword evidence="1" id="KW-0862">Zinc</keyword>
<feature type="region of interest" description="Disordered" evidence="2">
    <location>
        <begin position="50"/>
        <end position="80"/>
    </location>
</feature>
<feature type="region of interest" description="Disordered" evidence="2">
    <location>
        <begin position="363"/>
        <end position="443"/>
    </location>
</feature>
<evidence type="ECO:0000313" key="5">
    <source>
        <dbReference type="Proteomes" id="UP000799772"/>
    </source>
</evidence>
<dbReference type="InterPro" id="IPR013087">
    <property type="entry name" value="Znf_C2H2_type"/>
</dbReference>
<comment type="caution">
    <text evidence="4">The sequence shown here is derived from an EMBL/GenBank/DDBJ whole genome shotgun (WGS) entry which is preliminary data.</text>
</comment>
<feature type="domain" description="C2H2-type" evidence="3">
    <location>
        <begin position="178"/>
        <end position="206"/>
    </location>
</feature>
<dbReference type="EMBL" id="ML978124">
    <property type="protein sequence ID" value="KAF2100445.1"/>
    <property type="molecule type" value="Genomic_DNA"/>
</dbReference>
<dbReference type="OrthoDB" id="3758860at2759"/>
<keyword evidence="1" id="KW-0863">Zinc-finger</keyword>
<accession>A0A9P4IF65</accession>
<dbReference type="PROSITE" id="PS00028">
    <property type="entry name" value="ZINC_FINGER_C2H2_1"/>
    <property type="match status" value="1"/>
</dbReference>
<name>A0A9P4IF65_9PEZI</name>
<feature type="region of interest" description="Disordered" evidence="2">
    <location>
        <begin position="531"/>
        <end position="562"/>
    </location>
</feature>
<keyword evidence="5" id="KW-1185">Reference proteome</keyword>
<dbReference type="PROSITE" id="PS50157">
    <property type="entry name" value="ZINC_FINGER_C2H2_2"/>
    <property type="match status" value="1"/>
</dbReference>
<reference evidence="4" key="1">
    <citation type="journal article" date="2020" name="Stud. Mycol.">
        <title>101 Dothideomycetes genomes: a test case for predicting lifestyles and emergence of pathogens.</title>
        <authorList>
            <person name="Haridas S."/>
            <person name="Albert R."/>
            <person name="Binder M."/>
            <person name="Bloem J."/>
            <person name="Labutti K."/>
            <person name="Salamov A."/>
            <person name="Andreopoulos B."/>
            <person name="Baker S."/>
            <person name="Barry K."/>
            <person name="Bills G."/>
            <person name="Bluhm B."/>
            <person name="Cannon C."/>
            <person name="Castanera R."/>
            <person name="Culley D."/>
            <person name="Daum C."/>
            <person name="Ezra D."/>
            <person name="Gonzalez J."/>
            <person name="Henrissat B."/>
            <person name="Kuo A."/>
            <person name="Liang C."/>
            <person name="Lipzen A."/>
            <person name="Lutzoni F."/>
            <person name="Magnuson J."/>
            <person name="Mondo S."/>
            <person name="Nolan M."/>
            <person name="Ohm R."/>
            <person name="Pangilinan J."/>
            <person name="Park H.-J."/>
            <person name="Ramirez L."/>
            <person name="Alfaro M."/>
            <person name="Sun H."/>
            <person name="Tritt A."/>
            <person name="Yoshinaga Y."/>
            <person name="Zwiers L.-H."/>
            <person name="Turgeon B."/>
            <person name="Goodwin S."/>
            <person name="Spatafora J."/>
            <person name="Crous P."/>
            <person name="Grigoriev I."/>
        </authorList>
    </citation>
    <scope>NUCLEOTIDE SEQUENCE</scope>
    <source>
        <strain evidence="4">CBS 133067</strain>
    </source>
</reference>
<proteinExistence type="predicted"/>
<evidence type="ECO:0000313" key="4">
    <source>
        <dbReference type="EMBL" id="KAF2100445.1"/>
    </source>
</evidence>
<sequence>MDAQPNQGGRLQNQLTFSPAYEGFDEADKAHLMHLVQKYPNHVLLSAVQDARRHGNRSSSSTISTTRSSTLSMNTSTSASSYGIDSANFKRFSASSTMSLDENLAPLQAENQSRSTPNDRQIIPQDTQCQEILPSTGPSPEPSRLWCTFNPQCHPGGFGRTCDWKRHEEHKHETGQLVTCTDCGSAFLRKTVFERHHASEHRGCRNTCSTTTQLHKKAYACGFRGCSEVFIGGLSEGKGSPWYKRCQHVHAHMVDGKTTADWSYNRVIRNLLRQPNIVHRWEQLVSSLHGNIPWSLMFRWQQANDSCGLIKYQLELSTFNDIDQFLQTVYQSAMKSGSIPNVHHSSHLTNHYVPNLQHVVPSFPPRSMEATGKPGRSTQTHRPVHPTTDDDSDEGSRRICWQMEPAGRNPRSIRKDSRLDQPSFRRSPKNGQLPFSNSPFDAPSARATYREIQIPQYNAQLTGEPKEPMGPQAFNAVGYEYGSNALAKQYQMGITDIPAPFEAQPDLGGEGGVLSRSKTPNRLKAMFRGRSKSTTNLATPADPPVIPSVPSLGHSMEPAPSTNVSLATQGYEYLPAGQPSSFLHTSNDYHSDQLPDFYAAGGPSGSWFDE</sequence>
<organism evidence="4 5">
    <name type="scientific">Rhizodiscina lignyota</name>
    <dbReference type="NCBI Taxonomy" id="1504668"/>
    <lineage>
        <taxon>Eukaryota</taxon>
        <taxon>Fungi</taxon>
        <taxon>Dikarya</taxon>
        <taxon>Ascomycota</taxon>
        <taxon>Pezizomycotina</taxon>
        <taxon>Dothideomycetes</taxon>
        <taxon>Pleosporomycetidae</taxon>
        <taxon>Aulographales</taxon>
        <taxon>Rhizodiscinaceae</taxon>
        <taxon>Rhizodiscina</taxon>
    </lineage>
</organism>
<feature type="compositionally biased region" description="Polar residues" evidence="2">
    <location>
        <begin position="429"/>
        <end position="439"/>
    </location>
</feature>
<keyword evidence="1" id="KW-0479">Metal-binding</keyword>
<gene>
    <name evidence="4" type="ORF">NA57DRAFT_74054</name>
</gene>
<feature type="compositionally biased region" description="Low complexity" evidence="2">
    <location>
        <begin position="58"/>
        <end position="72"/>
    </location>
</feature>
<evidence type="ECO:0000256" key="1">
    <source>
        <dbReference type="PROSITE-ProRule" id="PRU00042"/>
    </source>
</evidence>
<evidence type="ECO:0000256" key="2">
    <source>
        <dbReference type="SAM" id="MobiDB-lite"/>
    </source>
</evidence>
<dbReference type="AlphaFoldDB" id="A0A9P4IF65"/>
<evidence type="ECO:0000259" key="3">
    <source>
        <dbReference type="PROSITE" id="PS50157"/>
    </source>
</evidence>